<reference evidence="2 3" key="1">
    <citation type="submission" date="2019-02" db="EMBL/GenBank/DDBJ databases">
        <title>Deep-cultivation of Planctomycetes and their phenomic and genomic characterization uncovers novel biology.</title>
        <authorList>
            <person name="Wiegand S."/>
            <person name="Jogler M."/>
            <person name="Boedeker C."/>
            <person name="Pinto D."/>
            <person name="Vollmers J."/>
            <person name="Rivas-Marin E."/>
            <person name="Kohn T."/>
            <person name="Peeters S.H."/>
            <person name="Heuer A."/>
            <person name="Rast P."/>
            <person name="Oberbeckmann S."/>
            <person name="Bunk B."/>
            <person name="Jeske O."/>
            <person name="Meyerdierks A."/>
            <person name="Storesund J.E."/>
            <person name="Kallscheuer N."/>
            <person name="Luecker S."/>
            <person name="Lage O.M."/>
            <person name="Pohl T."/>
            <person name="Merkel B.J."/>
            <person name="Hornburger P."/>
            <person name="Mueller R.-W."/>
            <person name="Bruemmer F."/>
            <person name="Labrenz M."/>
            <person name="Spormann A.M."/>
            <person name="Op den Camp H."/>
            <person name="Overmann J."/>
            <person name="Amann R."/>
            <person name="Jetten M.S.M."/>
            <person name="Mascher T."/>
            <person name="Medema M.H."/>
            <person name="Devos D.P."/>
            <person name="Kaster A.-K."/>
            <person name="Ovreas L."/>
            <person name="Rohde M."/>
            <person name="Galperin M.Y."/>
            <person name="Jogler C."/>
        </authorList>
    </citation>
    <scope>NUCLEOTIDE SEQUENCE [LARGE SCALE GENOMIC DNA]</scope>
    <source>
        <strain evidence="2 3">SV_7m_r</strain>
    </source>
</reference>
<dbReference type="EMBL" id="CP036272">
    <property type="protein sequence ID" value="QDT60849.1"/>
    <property type="molecule type" value="Genomic_DNA"/>
</dbReference>
<gene>
    <name evidence="2" type="ORF">SV7mr_33760</name>
</gene>
<organism evidence="2 3">
    <name type="scientific">Stieleria bergensis</name>
    <dbReference type="NCBI Taxonomy" id="2528025"/>
    <lineage>
        <taxon>Bacteria</taxon>
        <taxon>Pseudomonadati</taxon>
        <taxon>Planctomycetota</taxon>
        <taxon>Planctomycetia</taxon>
        <taxon>Pirellulales</taxon>
        <taxon>Pirellulaceae</taxon>
        <taxon>Stieleria</taxon>
    </lineage>
</organism>
<proteinExistence type="predicted"/>
<evidence type="ECO:0000313" key="2">
    <source>
        <dbReference type="EMBL" id="QDT60849.1"/>
    </source>
</evidence>
<keyword evidence="1" id="KW-0472">Membrane</keyword>
<keyword evidence="1" id="KW-0812">Transmembrane</keyword>
<evidence type="ECO:0000256" key="1">
    <source>
        <dbReference type="SAM" id="Phobius"/>
    </source>
</evidence>
<protein>
    <recommendedName>
        <fullName evidence="4">Cbb3-type cytochrome oxidase component FixQ</fullName>
    </recommendedName>
</protein>
<evidence type="ECO:0000313" key="3">
    <source>
        <dbReference type="Proteomes" id="UP000315003"/>
    </source>
</evidence>
<accession>A0A517SXH4</accession>
<feature type="transmembrane region" description="Helical" evidence="1">
    <location>
        <begin position="17"/>
        <end position="36"/>
    </location>
</feature>
<dbReference type="RefSeq" id="WP_419187460.1">
    <property type="nucleotide sequence ID" value="NZ_CP036272.1"/>
</dbReference>
<keyword evidence="3" id="KW-1185">Reference proteome</keyword>
<sequence>MLKEVVSFLNYSACAELALLFFVCTFLFIMFGAMRLSKGASERFASIPLSDDVEDPRS</sequence>
<keyword evidence="1" id="KW-1133">Transmembrane helix</keyword>
<name>A0A517SXH4_9BACT</name>
<dbReference type="Proteomes" id="UP000315003">
    <property type="component" value="Chromosome"/>
</dbReference>
<dbReference type="AlphaFoldDB" id="A0A517SXH4"/>
<evidence type="ECO:0008006" key="4">
    <source>
        <dbReference type="Google" id="ProtNLM"/>
    </source>
</evidence>